<evidence type="ECO:0000313" key="2">
    <source>
        <dbReference type="EMBL" id="VDL68408.1"/>
    </source>
</evidence>
<protein>
    <submittedName>
        <fullName evidence="4">BRCA2-interacting transcriptional repressor EMSY</fullName>
    </submittedName>
</protein>
<proteinExistence type="predicted"/>
<dbReference type="AlphaFoldDB" id="A0A0N4XQL8"/>
<feature type="compositionally biased region" description="Low complexity" evidence="1">
    <location>
        <begin position="79"/>
        <end position="97"/>
    </location>
</feature>
<dbReference type="WBParaSite" id="NBR_0000482001-mRNA-1">
    <property type="protein sequence ID" value="NBR_0000482001-mRNA-1"/>
    <property type="gene ID" value="NBR_0000482001"/>
</dbReference>
<feature type="region of interest" description="Disordered" evidence="1">
    <location>
        <begin position="79"/>
        <end position="115"/>
    </location>
</feature>
<evidence type="ECO:0000256" key="1">
    <source>
        <dbReference type="SAM" id="MobiDB-lite"/>
    </source>
</evidence>
<keyword evidence="3" id="KW-1185">Reference proteome</keyword>
<name>A0A0N4XQL8_NIPBR</name>
<sequence length="130" mass="13963">MFVQQAPQSTDRSYVVPQQQIRMVSTQRLPPPKRTIGQKAPMTAVMVPSRAGQPHQLRAVPRGFTQGTRIMNVVMAPSSSVTSSSSSPSLPIQSTSQLGGGTIISSASPGVRHPSPFSEGKVAELFRFFI</sequence>
<gene>
    <name evidence="2" type="ORF">NBR_LOCUS4819</name>
</gene>
<dbReference type="Proteomes" id="UP000271162">
    <property type="component" value="Unassembled WGS sequence"/>
</dbReference>
<accession>A0A0N4XQL8</accession>
<evidence type="ECO:0000313" key="4">
    <source>
        <dbReference type="WBParaSite" id="NBR_0000482001-mRNA-1"/>
    </source>
</evidence>
<reference evidence="4" key="1">
    <citation type="submission" date="2017-02" db="UniProtKB">
        <authorList>
            <consortium name="WormBaseParasite"/>
        </authorList>
    </citation>
    <scope>IDENTIFICATION</scope>
</reference>
<reference evidence="2 3" key="2">
    <citation type="submission" date="2018-11" db="EMBL/GenBank/DDBJ databases">
        <authorList>
            <consortium name="Pathogen Informatics"/>
        </authorList>
    </citation>
    <scope>NUCLEOTIDE SEQUENCE [LARGE SCALE GENOMIC DNA]</scope>
</reference>
<dbReference type="EMBL" id="UYSL01009902">
    <property type="protein sequence ID" value="VDL68408.1"/>
    <property type="molecule type" value="Genomic_DNA"/>
</dbReference>
<evidence type="ECO:0000313" key="3">
    <source>
        <dbReference type="Proteomes" id="UP000271162"/>
    </source>
</evidence>
<organism evidence="4">
    <name type="scientific">Nippostrongylus brasiliensis</name>
    <name type="common">Rat hookworm</name>
    <dbReference type="NCBI Taxonomy" id="27835"/>
    <lineage>
        <taxon>Eukaryota</taxon>
        <taxon>Metazoa</taxon>
        <taxon>Ecdysozoa</taxon>
        <taxon>Nematoda</taxon>
        <taxon>Chromadorea</taxon>
        <taxon>Rhabditida</taxon>
        <taxon>Rhabditina</taxon>
        <taxon>Rhabditomorpha</taxon>
        <taxon>Strongyloidea</taxon>
        <taxon>Heligmosomidae</taxon>
        <taxon>Nippostrongylus</taxon>
    </lineage>
</organism>
<dbReference type="STRING" id="27835.A0A0N4XQL8"/>